<gene>
    <name evidence="3" type="ORF">QYG89_05245</name>
</gene>
<dbReference type="Pfam" id="PF01476">
    <property type="entry name" value="LysM"/>
    <property type="match status" value="1"/>
</dbReference>
<protein>
    <submittedName>
        <fullName evidence="3">LysM peptidoglycan-binding domain-containing protein</fullName>
    </submittedName>
</protein>
<dbReference type="SUPFAM" id="SSF54106">
    <property type="entry name" value="LysM domain"/>
    <property type="match status" value="1"/>
</dbReference>
<dbReference type="Gene3D" id="3.10.350.10">
    <property type="entry name" value="LysM domain"/>
    <property type="match status" value="1"/>
</dbReference>
<accession>A0ABW8I6H8</accession>
<dbReference type="Proteomes" id="UP001619911">
    <property type="component" value="Unassembled WGS sequence"/>
</dbReference>
<reference evidence="3 4" key="1">
    <citation type="submission" date="2023-07" db="EMBL/GenBank/DDBJ databases">
        <title>Bacillus lucianemedeirus sp. nov, a new species isolated from an immunobiological production facility.</title>
        <authorList>
            <person name="Costa L.V."/>
            <person name="Miranda R.V.S.L."/>
            <person name="Brandao M.L.L."/>
            <person name="Reis C.M.F."/>
            <person name="Frazao A.M."/>
            <person name="Cruz F.V."/>
            <person name="Baio P.V.P."/>
            <person name="Veras J.F.C."/>
            <person name="Ramos J.N."/>
            <person name="Vieira V."/>
        </authorList>
    </citation>
    <scope>NUCLEOTIDE SEQUENCE [LARGE SCALE GENOMIC DNA]</scope>
    <source>
        <strain evidence="3 4">B190/17</strain>
    </source>
</reference>
<evidence type="ECO:0000313" key="4">
    <source>
        <dbReference type="Proteomes" id="UP001619911"/>
    </source>
</evidence>
<evidence type="ECO:0000313" key="3">
    <source>
        <dbReference type="EMBL" id="MFK2825093.1"/>
    </source>
</evidence>
<keyword evidence="1" id="KW-0812">Transmembrane</keyword>
<name>A0ABW8I6H8_9BACI</name>
<keyword evidence="1" id="KW-0472">Membrane</keyword>
<dbReference type="EMBL" id="JAUIYO010000002">
    <property type="protein sequence ID" value="MFK2825093.1"/>
    <property type="molecule type" value="Genomic_DNA"/>
</dbReference>
<evidence type="ECO:0000259" key="2">
    <source>
        <dbReference type="PROSITE" id="PS51782"/>
    </source>
</evidence>
<dbReference type="CDD" id="cd00118">
    <property type="entry name" value="LysM"/>
    <property type="match status" value="1"/>
</dbReference>
<feature type="transmembrane region" description="Helical" evidence="1">
    <location>
        <begin position="12"/>
        <end position="30"/>
    </location>
</feature>
<organism evidence="3 4">
    <name type="scientific">Bacillus lumedeiriae</name>
    <dbReference type="NCBI Taxonomy" id="3058829"/>
    <lineage>
        <taxon>Bacteria</taxon>
        <taxon>Bacillati</taxon>
        <taxon>Bacillota</taxon>
        <taxon>Bacilli</taxon>
        <taxon>Bacillales</taxon>
        <taxon>Bacillaceae</taxon>
        <taxon>Bacillus</taxon>
    </lineage>
</organism>
<evidence type="ECO:0000256" key="1">
    <source>
        <dbReference type="SAM" id="Phobius"/>
    </source>
</evidence>
<keyword evidence="1" id="KW-1133">Transmembrane helix</keyword>
<feature type="domain" description="LysM" evidence="2">
    <location>
        <begin position="38"/>
        <end position="89"/>
    </location>
</feature>
<keyword evidence="4" id="KW-1185">Reference proteome</keyword>
<dbReference type="InterPro" id="IPR036779">
    <property type="entry name" value="LysM_dom_sf"/>
</dbReference>
<dbReference type="InterPro" id="IPR018392">
    <property type="entry name" value="LysM"/>
</dbReference>
<dbReference type="PROSITE" id="PS51782">
    <property type="entry name" value="LYSM"/>
    <property type="match status" value="1"/>
</dbReference>
<dbReference type="RefSeq" id="WP_404315293.1">
    <property type="nucleotide sequence ID" value="NZ_JAUIYO010000002.1"/>
</dbReference>
<sequence length="107" mass="12035">MMKAFVKENSFVLLFMAVTIIAGIILIFSISEEQHSYKEIVVQEGDSLWSIAGQYNKVNGMDEEDFIMWVQKENKLRSAKIVPGDTLIIPIASSSAYLDKEVAFKGE</sequence>
<comment type="caution">
    <text evidence="3">The sequence shown here is derived from an EMBL/GenBank/DDBJ whole genome shotgun (WGS) entry which is preliminary data.</text>
</comment>
<proteinExistence type="predicted"/>
<dbReference type="SMART" id="SM00257">
    <property type="entry name" value="LysM"/>
    <property type="match status" value="1"/>
</dbReference>